<protein>
    <recommendedName>
        <fullName evidence="10">EF-hand domain-containing protein</fullName>
    </recommendedName>
</protein>
<dbReference type="OrthoDB" id="343296at2759"/>
<dbReference type="InterPro" id="IPR002048">
    <property type="entry name" value="EF_hand_dom"/>
</dbReference>
<dbReference type="EMBL" id="LDAU01000040">
    <property type="protein sequence ID" value="KRX10169.1"/>
    <property type="molecule type" value="Genomic_DNA"/>
</dbReference>
<comment type="subcellular location">
    <subcellularLocation>
        <location evidence="1">Cytoplasm</location>
        <location evidence="1">Cytoskeleton</location>
    </subcellularLocation>
</comment>
<dbReference type="GO" id="GO:0016460">
    <property type="term" value="C:myosin II complex"/>
    <property type="evidence" value="ECO:0007669"/>
    <property type="project" value="TreeGrafter"/>
</dbReference>
<sequence>MDNNSNNPEKQYQKLAQPQKKKKNQRTKLTQEQIEVLDQAFQLFDTDKSGFIDDKELRDAMKALGFEASKAEVAKLIQEIDKDGSGTIDLEEFKQMMQTKMLYEKNVQQELERAFQFFDDNGEGFIDKNKLKKVAADLGEETDDKLIESMISAADLDQDGKVNKDEFLRVMKKMKLI</sequence>
<dbReference type="InterPro" id="IPR018247">
    <property type="entry name" value="EF_Hand_1_Ca_BS"/>
</dbReference>
<evidence type="ECO:0000256" key="9">
    <source>
        <dbReference type="SAM" id="MobiDB-lite"/>
    </source>
</evidence>
<evidence type="ECO:0000256" key="2">
    <source>
        <dbReference type="ARBA" id="ARBA00005253"/>
    </source>
</evidence>
<dbReference type="PANTHER" id="PTHR23048:SF59">
    <property type="entry name" value="EF-HAND SUPERFAMILY PROTEIN"/>
    <property type="match status" value="1"/>
</dbReference>
<dbReference type="InterPro" id="IPR011992">
    <property type="entry name" value="EF-hand-dom_pair"/>
</dbReference>
<feature type="domain" description="EF-hand" evidence="10">
    <location>
        <begin position="142"/>
        <end position="177"/>
    </location>
</feature>
<keyword evidence="3" id="KW-0963">Cytoplasm</keyword>
<feature type="domain" description="EF-hand" evidence="10">
    <location>
        <begin position="106"/>
        <end position="141"/>
    </location>
</feature>
<comment type="caution">
    <text evidence="11">The sequence shown here is derived from an EMBL/GenBank/DDBJ whole genome shotgun (WGS) entry which is preliminary data.</text>
</comment>
<dbReference type="SMART" id="SM00054">
    <property type="entry name" value="EFh"/>
    <property type="match status" value="4"/>
</dbReference>
<keyword evidence="5" id="KW-0677">Repeat</keyword>
<evidence type="ECO:0000256" key="4">
    <source>
        <dbReference type="ARBA" id="ARBA00022723"/>
    </source>
</evidence>
<evidence type="ECO:0000313" key="12">
    <source>
        <dbReference type="Proteomes" id="UP000054937"/>
    </source>
</evidence>
<gene>
    <name evidence="11" type="ORF">PPERSA_08572</name>
</gene>
<dbReference type="PROSITE" id="PS50222">
    <property type="entry name" value="EF_HAND_2"/>
    <property type="match status" value="4"/>
</dbReference>
<dbReference type="Gene3D" id="1.10.238.10">
    <property type="entry name" value="EF-hand"/>
    <property type="match status" value="2"/>
</dbReference>
<comment type="function">
    <text evidence="8">Plays a fundamental role in microtubule organizing center structure and function. Component of the infraciliary lattice (ICL) and the ciliary basal bodies.</text>
</comment>
<accession>A0A0V0R6Q9</accession>
<evidence type="ECO:0000256" key="8">
    <source>
        <dbReference type="ARBA" id="ARBA00025692"/>
    </source>
</evidence>
<feature type="domain" description="EF-hand" evidence="10">
    <location>
        <begin position="68"/>
        <end position="103"/>
    </location>
</feature>
<dbReference type="SUPFAM" id="SSF47473">
    <property type="entry name" value="EF-hand"/>
    <property type="match status" value="1"/>
</dbReference>
<dbReference type="FunFam" id="1.10.238.10:FF:000178">
    <property type="entry name" value="Calmodulin-2 A"/>
    <property type="match status" value="1"/>
</dbReference>
<evidence type="ECO:0000256" key="7">
    <source>
        <dbReference type="ARBA" id="ARBA00023212"/>
    </source>
</evidence>
<comment type="similarity">
    <text evidence="2">Belongs to the centrin family.</text>
</comment>
<evidence type="ECO:0000256" key="3">
    <source>
        <dbReference type="ARBA" id="ARBA00022490"/>
    </source>
</evidence>
<dbReference type="PROSITE" id="PS00018">
    <property type="entry name" value="EF_HAND_1"/>
    <property type="match status" value="3"/>
</dbReference>
<evidence type="ECO:0000259" key="10">
    <source>
        <dbReference type="PROSITE" id="PS50222"/>
    </source>
</evidence>
<evidence type="ECO:0000256" key="1">
    <source>
        <dbReference type="ARBA" id="ARBA00004245"/>
    </source>
</evidence>
<keyword evidence="12" id="KW-1185">Reference proteome</keyword>
<dbReference type="PANTHER" id="PTHR23048">
    <property type="entry name" value="MYOSIN LIGHT CHAIN 1, 3"/>
    <property type="match status" value="1"/>
</dbReference>
<feature type="region of interest" description="Disordered" evidence="9">
    <location>
        <begin position="1"/>
        <end position="28"/>
    </location>
</feature>
<proteinExistence type="inferred from homology"/>
<evidence type="ECO:0000256" key="5">
    <source>
        <dbReference type="ARBA" id="ARBA00022737"/>
    </source>
</evidence>
<dbReference type="Pfam" id="PF13499">
    <property type="entry name" value="EF-hand_7"/>
    <property type="match status" value="2"/>
</dbReference>
<dbReference type="Proteomes" id="UP000054937">
    <property type="component" value="Unassembled WGS sequence"/>
</dbReference>
<keyword evidence="7" id="KW-0206">Cytoskeleton</keyword>
<name>A0A0V0R6Q9_PSEPJ</name>
<keyword evidence="4" id="KW-0479">Metal-binding</keyword>
<dbReference type="InterPro" id="IPR050230">
    <property type="entry name" value="CALM/Myosin/TropC-like"/>
</dbReference>
<keyword evidence="6" id="KW-0106">Calcium</keyword>
<dbReference type="AlphaFoldDB" id="A0A0V0R6Q9"/>
<dbReference type="OMA" id="FCEFRAM"/>
<evidence type="ECO:0000256" key="6">
    <source>
        <dbReference type="ARBA" id="ARBA00022837"/>
    </source>
</evidence>
<dbReference type="GO" id="GO:0005509">
    <property type="term" value="F:calcium ion binding"/>
    <property type="evidence" value="ECO:0007669"/>
    <property type="project" value="InterPro"/>
</dbReference>
<dbReference type="InParanoid" id="A0A0V0R6Q9"/>
<reference evidence="11 12" key="1">
    <citation type="journal article" date="2015" name="Sci. Rep.">
        <title>Genome of the facultative scuticociliatosis pathogen Pseudocohnilembus persalinus provides insight into its virulence through horizontal gene transfer.</title>
        <authorList>
            <person name="Xiong J."/>
            <person name="Wang G."/>
            <person name="Cheng J."/>
            <person name="Tian M."/>
            <person name="Pan X."/>
            <person name="Warren A."/>
            <person name="Jiang C."/>
            <person name="Yuan D."/>
            <person name="Miao W."/>
        </authorList>
    </citation>
    <scope>NUCLEOTIDE SEQUENCE [LARGE SCALE GENOMIC DNA]</scope>
    <source>
        <strain evidence="11">36N120E</strain>
    </source>
</reference>
<evidence type="ECO:0000313" key="11">
    <source>
        <dbReference type="EMBL" id="KRX10169.1"/>
    </source>
</evidence>
<organism evidence="11 12">
    <name type="scientific">Pseudocohnilembus persalinus</name>
    <name type="common">Ciliate</name>
    <dbReference type="NCBI Taxonomy" id="266149"/>
    <lineage>
        <taxon>Eukaryota</taxon>
        <taxon>Sar</taxon>
        <taxon>Alveolata</taxon>
        <taxon>Ciliophora</taxon>
        <taxon>Intramacronucleata</taxon>
        <taxon>Oligohymenophorea</taxon>
        <taxon>Scuticociliatia</taxon>
        <taxon>Philasterida</taxon>
        <taxon>Pseudocohnilembidae</taxon>
        <taxon>Pseudocohnilembus</taxon>
    </lineage>
</organism>
<feature type="domain" description="EF-hand" evidence="10">
    <location>
        <begin position="32"/>
        <end position="67"/>
    </location>
</feature>
<feature type="compositionally biased region" description="Polar residues" evidence="9">
    <location>
        <begin position="1"/>
        <end position="16"/>
    </location>
</feature>